<name>A0A8T9CAT3_9HELO</name>
<gene>
    <name evidence="9" type="primary">moc3_0</name>
    <name evidence="9" type="ORF">LSUE1_G004042</name>
</gene>
<evidence type="ECO:0000259" key="8">
    <source>
        <dbReference type="PROSITE" id="PS50048"/>
    </source>
</evidence>
<dbReference type="PANTHER" id="PTHR36206:SF4">
    <property type="entry name" value="HYPOTHETICAL CONSERVED PROTEIN (EUROFUNG)-RELATED"/>
    <property type="match status" value="1"/>
</dbReference>
<feature type="compositionally biased region" description="Polar residues" evidence="7">
    <location>
        <begin position="1"/>
        <end position="15"/>
    </location>
</feature>
<dbReference type="PANTHER" id="PTHR36206">
    <property type="entry name" value="ASPERCRYPTIN BIOSYNTHESIS CLUSTER-SPECIFIC TRANSCRIPTION REGULATOR ATNN-RELATED"/>
    <property type="match status" value="1"/>
</dbReference>
<evidence type="ECO:0000256" key="3">
    <source>
        <dbReference type="ARBA" id="ARBA00023015"/>
    </source>
</evidence>
<feature type="compositionally biased region" description="Basic residues" evidence="7">
    <location>
        <begin position="33"/>
        <end position="42"/>
    </location>
</feature>
<dbReference type="EMBL" id="QGMK01000322">
    <property type="protein sequence ID" value="TVY82416.1"/>
    <property type="molecule type" value="Genomic_DNA"/>
</dbReference>
<organism evidence="9 10">
    <name type="scientific">Lachnellula suecica</name>
    <dbReference type="NCBI Taxonomy" id="602035"/>
    <lineage>
        <taxon>Eukaryota</taxon>
        <taxon>Fungi</taxon>
        <taxon>Dikarya</taxon>
        <taxon>Ascomycota</taxon>
        <taxon>Pezizomycotina</taxon>
        <taxon>Leotiomycetes</taxon>
        <taxon>Helotiales</taxon>
        <taxon>Lachnaceae</taxon>
        <taxon>Lachnellula</taxon>
    </lineage>
</organism>
<dbReference type="Pfam" id="PF11951">
    <property type="entry name" value="Fungal_trans_2"/>
    <property type="match status" value="1"/>
</dbReference>
<reference evidence="9 10" key="1">
    <citation type="submission" date="2018-05" db="EMBL/GenBank/DDBJ databases">
        <title>Genome sequencing and assembly of the regulated plant pathogen Lachnellula willkommii and related sister species for the development of diagnostic species identification markers.</title>
        <authorList>
            <person name="Giroux E."/>
            <person name="Bilodeau G."/>
        </authorList>
    </citation>
    <scope>NUCLEOTIDE SEQUENCE [LARGE SCALE GENOMIC DNA]</scope>
    <source>
        <strain evidence="9 10">CBS 268.59</strain>
    </source>
</reference>
<keyword evidence="10" id="KW-1185">Reference proteome</keyword>
<dbReference type="InterPro" id="IPR052360">
    <property type="entry name" value="Transcr_Regulatory_Proteins"/>
</dbReference>
<keyword evidence="3" id="KW-0805">Transcription regulation</keyword>
<evidence type="ECO:0000256" key="2">
    <source>
        <dbReference type="ARBA" id="ARBA00022833"/>
    </source>
</evidence>
<evidence type="ECO:0000256" key="1">
    <source>
        <dbReference type="ARBA" id="ARBA00022723"/>
    </source>
</evidence>
<protein>
    <submittedName>
        <fullName evidence="9">Transcriptional regulatory protein moc3</fullName>
    </submittedName>
</protein>
<dbReference type="PROSITE" id="PS50048">
    <property type="entry name" value="ZN2_CY6_FUNGAL_2"/>
    <property type="match status" value="1"/>
</dbReference>
<dbReference type="SUPFAM" id="SSF57701">
    <property type="entry name" value="Zn2/Cys6 DNA-binding domain"/>
    <property type="match status" value="1"/>
</dbReference>
<sequence length="841" mass="94414">MTRQPKQYSSSSSKENPTELFRRPSPDDDGRAPKKARASRPKVKSGCITCKTRRVKCDETKPQCIRCQKFGRECDGYAPEPQQSRGLLQIQPRMPSVSSYSPTVSIHETEEESRYFHVFSGRMAYELSGFFDGTVSSTFWTQLILQESHNVTAIRHAIIALGALNMSMENALRTHLKVNIIQDMDQKHHEQAVVQHLKAIQALNQYISTSNSPQLRNALITCLLFVCFEVLQGSYASSIQQTYGGLKILQGYYIGKSGSRPTAHRRPFAIQTKNTPMWDTMSSTFGTHTVGSEDALVTRDRIIASHVEEYLESESRVRPGIQVKPPSPEERASSEPAAMNPTSEAGLLGAIDFGSTFYDRPQLQRAMSMYVPEDHLDVPPSYLPNINLQPLFQPDLAGLYIQQTSSSVTSSATSSPHSNTSPTSGHLAAFPQERSSNRKRSTSTRSPAPSPPLLQSDVNIEDILIQTFVRLDGQALFTGEIPTIPPLDWDVNKVHHLPIPVFFPNFHSAHRCWDALMDHTLQFYRRVLFNRNHCPDSNDSPASIARQLTQWQKQLTSFETTFQPILEVAIKLDGTVNNAPALVISLYYKITFIFLASLSRESEMVYDSFLPDFQYIVRTCALLISSQEETQLPRNPRFSFECGVVPPLHVVATKCRDPVTRREAVDLLFSNPRQEGLWDSILTARHGLWVISTEEDGLLPPPLPVRSSIMPGLWAQDAMKEQFHPTANYATENAGVFDYFEGGEAFPGEGLGESANEFASSIGDNSVNRTGMTPNMEHQIQRTDKGKGKEAAPGWFVPEENRVQLRLFDYHMPDRYAKARVRKGLARKDGAKEERETIIAW</sequence>
<dbReference type="Proteomes" id="UP000469558">
    <property type="component" value="Unassembled WGS sequence"/>
</dbReference>
<accession>A0A8T9CAT3</accession>
<dbReference type="GO" id="GO:0008270">
    <property type="term" value="F:zinc ion binding"/>
    <property type="evidence" value="ECO:0007669"/>
    <property type="project" value="InterPro"/>
</dbReference>
<feature type="region of interest" description="Disordered" evidence="7">
    <location>
        <begin position="408"/>
        <end position="454"/>
    </location>
</feature>
<keyword evidence="4" id="KW-0238">DNA-binding</keyword>
<proteinExistence type="predicted"/>
<keyword evidence="5" id="KW-0804">Transcription</keyword>
<evidence type="ECO:0000256" key="7">
    <source>
        <dbReference type="SAM" id="MobiDB-lite"/>
    </source>
</evidence>
<dbReference type="PROSITE" id="PS00463">
    <property type="entry name" value="ZN2_CY6_FUNGAL_1"/>
    <property type="match status" value="1"/>
</dbReference>
<dbReference type="CDD" id="cd00067">
    <property type="entry name" value="GAL4"/>
    <property type="match status" value="1"/>
</dbReference>
<feature type="domain" description="Zn(2)-C6 fungal-type" evidence="8">
    <location>
        <begin position="46"/>
        <end position="74"/>
    </location>
</feature>
<evidence type="ECO:0000256" key="4">
    <source>
        <dbReference type="ARBA" id="ARBA00023125"/>
    </source>
</evidence>
<evidence type="ECO:0000313" key="10">
    <source>
        <dbReference type="Proteomes" id="UP000469558"/>
    </source>
</evidence>
<feature type="compositionally biased region" description="Low complexity" evidence="7">
    <location>
        <begin position="408"/>
        <end position="424"/>
    </location>
</feature>
<dbReference type="AlphaFoldDB" id="A0A8T9CAT3"/>
<dbReference type="Pfam" id="PF00172">
    <property type="entry name" value="Zn_clus"/>
    <property type="match status" value="1"/>
</dbReference>
<feature type="region of interest" description="Disordered" evidence="7">
    <location>
        <begin position="1"/>
        <end position="42"/>
    </location>
</feature>
<feature type="region of interest" description="Disordered" evidence="7">
    <location>
        <begin position="314"/>
        <end position="342"/>
    </location>
</feature>
<comment type="caution">
    <text evidence="9">The sequence shown here is derived from an EMBL/GenBank/DDBJ whole genome shotgun (WGS) entry which is preliminary data.</text>
</comment>
<dbReference type="InterPro" id="IPR036864">
    <property type="entry name" value="Zn2-C6_fun-type_DNA-bd_sf"/>
</dbReference>
<feature type="compositionally biased region" description="Basic and acidic residues" evidence="7">
    <location>
        <begin position="16"/>
        <end position="32"/>
    </location>
</feature>
<evidence type="ECO:0000256" key="5">
    <source>
        <dbReference type="ARBA" id="ARBA00023163"/>
    </source>
</evidence>
<dbReference type="InterPro" id="IPR001138">
    <property type="entry name" value="Zn2Cys6_DnaBD"/>
</dbReference>
<dbReference type="Gene3D" id="4.10.240.10">
    <property type="entry name" value="Zn(2)-C6 fungal-type DNA-binding domain"/>
    <property type="match status" value="1"/>
</dbReference>
<dbReference type="InterPro" id="IPR021858">
    <property type="entry name" value="Fun_TF"/>
</dbReference>
<dbReference type="GO" id="GO:0003677">
    <property type="term" value="F:DNA binding"/>
    <property type="evidence" value="ECO:0007669"/>
    <property type="project" value="UniProtKB-KW"/>
</dbReference>
<keyword evidence="6" id="KW-0539">Nucleus</keyword>
<dbReference type="OrthoDB" id="3598904at2759"/>
<dbReference type="GO" id="GO:0000981">
    <property type="term" value="F:DNA-binding transcription factor activity, RNA polymerase II-specific"/>
    <property type="evidence" value="ECO:0007669"/>
    <property type="project" value="InterPro"/>
</dbReference>
<evidence type="ECO:0000313" key="9">
    <source>
        <dbReference type="EMBL" id="TVY82416.1"/>
    </source>
</evidence>
<evidence type="ECO:0000256" key="6">
    <source>
        <dbReference type="ARBA" id="ARBA00023242"/>
    </source>
</evidence>
<dbReference type="SMART" id="SM00066">
    <property type="entry name" value="GAL4"/>
    <property type="match status" value="1"/>
</dbReference>
<keyword evidence="2" id="KW-0862">Zinc</keyword>
<keyword evidence="1" id="KW-0479">Metal-binding</keyword>